<comment type="similarity">
    <text evidence="2">Belongs to the chromate ion transporter (CHR) (TC 2.A.51) family.</text>
</comment>
<keyword evidence="4 8" id="KW-0812">Transmembrane</keyword>
<accession>A0A9D1MXE5</accession>
<dbReference type="EMBL" id="DVOC01000046">
    <property type="protein sequence ID" value="HIU90905.1"/>
    <property type="molecule type" value="Genomic_DNA"/>
</dbReference>
<evidence type="ECO:0000256" key="4">
    <source>
        <dbReference type="ARBA" id="ARBA00022692"/>
    </source>
</evidence>
<dbReference type="PANTHER" id="PTHR43663">
    <property type="entry name" value="CHROMATE TRANSPORT PROTEIN-RELATED"/>
    <property type="match status" value="1"/>
</dbReference>
<dbReference type="GO" id="GO:0015109">
    <property type="term" value="F:chromate transmembrane transporter activity"/>
    <property type="evidence" value="ECO:0007669"/>
    <property type="project" value="InterPro"/>
</dbReference>
<dbReference type="PANTHER" id="PTHR43663:SF2">
    <property type="entry name" value="CHROMATE TRANSPORT PROTEIN-RELATED"/>
    <property type="match status" value="1"/>
</dbReference>
<reference evidence="9" key="1">
    <citation type="submission" date="2020-10" db="EMBL/GenBank/DDBJ databases">
        <authorList>
            <person name="Gilroy R."/>
        </authorList>
    </citation>
    <scope>NUCLEOTIDE SEQUENCE</scope>
    <source>
        <strain evidence="9">ChiHjej12B11-7776</strain>
    </source>
</reference>
<evidence type="ECO:0000256" key="3">
    <source>
        <dbReference type="ARBA" id="ARBA00022475"/>
    </source>
</evidence>
<evidence type="ECO:0000313" key="9">
    <source>
        <dbReference type="EMBL" id="HIU90905.1"/>
    </source>
</evidence>
<comment type="caution">
    <text evidence="9">The sequence shown here is derived from an EMBL/GenBank/DDBJ whole genome shotgun (WGS) entry which is preliminary data.</text>
</comment>
<feature type="transmembrane region" description="Helical" evidence="8">
    <location>
        <begin position="120"/>
        <end position="140"/>
    </location>
</feature>
<feature type="transmembrane region" description="Helical" evidence="8">
    <location>
        <begin position="12"/>
        <end position="39"/>
    </location>
</feature>
<dbReference type="Pfam" id="PF02417">
    <property type="entry name" value="Chromate_transp"/>
    <property type="match status" value="1"/>
</dbReference>
<dbReference type="AlphaFoldDB" id="A0A9D1MXE5"/>
<evidence type="ECO:0000256" key="1">
    <source>
        <dbReference type="ARBA" id="ARBA00004651"/>
    </source>
</evidence>
<evidence type="ECO:0000313" key="10">
    <source>
        <dbReference type="Proteomes" id="UP000886852"/>
    </source>
</evidence>
<evidence type="ECO:0000256" key="7">
    <source>
        <dbReference type="SAM" id="MobiDB-lite"/>
    </source>
</evidence>
<protein>
    <submittedName>
        <fullName evidence="9">Chromate transporter</fullName>
    </submittedName>
</protein>
<keyword evidence="3" id="KW-1003">Cell membrane</keyword>
<dbReference type="GO" id="GO:0005886">
    <property type="term" value="C:plasma membrane"/>
    <property type="evidence" value="ECO:0007669"/>
    <property type="project" value="UniProtKB-SubCell"/>
</dbReference>
<evidence type="ECO:0000256" key="8">
    <source>
        <dbReference type="SAM" id="Phobius"/>
    </source>
</evidence>
<feature type="transmembrane region" description="Helical" evidence="8">
    <location>
        <begin position="152"/>
        <end position="185"/>
    </location>
</feature>
<proteinExistence type="inferred from homology"/>
<evidence type="ECO:0000256" key="6">
    <source>
        <dbReference type="ARBA" id="ARBA00023136"/>
    </source>
</evidence>
<dbReference type="Proteomes" id="UP000886852">
    <property type="component" value="Unassembled WGS sequence"/>
</dbReference>
<reference evidence="9" key="2">
    <citation type="journal article" date="2021" name="PeerJ">
        <title>Extensive microbial diversity within the chicken gut microbiome revealed by metagenomics and culture.</title>
        <authorList>
            <person name="Gilroy R."/>
            <person name="Ravi A."/>
            <person name="Getino M."/>
            <person name="Pursley I."/>
            <person name="Horton D.L."/>
            <person name="Alikhan N.F."/>
            <person name="Baker D."/>
            <person name="Gharbi K."/>
            <person name="Hall N."/>
            <person name="Watson M."/>
            <person name="Adriaenssens E.M."/>
            <person name="Foster-Nyarko E."/>
            <person name="Jarju S."/>
            <person name="Secka A."/>
            <person name="Antonio M."/>
            <person name="Oren A."/>
            <person name="Chaudhuri R.R."/>
            <person name="La Ragione R."/>
            <person name="Hildebrand F."/>
            <person name="Pallen M.J."/>
        </authorList>
    </citation>
    <scope>NUCLEOTIDE SEQUENCE</scope>
    <source>
        <strain evidence="9">ChiHjej12B11-7776</strain>
    </source>
</reference>
<evidence type="ECO:0000256" key="2">
    <source>
        <dbReference type="ARBA" id="ARBA00005262"/>
    </source>
</evidence>
<sequence>MKEKTQKRRYEVTLWQLFVTFFKLGAFTFGGGYAMIALLEEELVAKKRWITSADMLDMVVIAESTPGVIAVNTATSVGYRTHGVSGAIIATLGVVLPSFVIIAALSFAIEAFQDNTWYKAAFTGIQACVGILIVNAFVKMAGQLERDWFSAILLIAAFACATFTKFNVIYLIMIGAVIGIAYTLIKNKVAQKKQAADGISGDSDSGEASLDNAPQDEDAAGGSDDGDGAAQSSAENFNGDGAAPQSSDEEVKK</sequence>
<gene>
    <name evidence="9" type="ORF">IAC72_02680</name>
</gene>
<keyword evidence="5 8" id="KW-1133">Transmembrane helix</keyword>
<organism evidence="9 10">
    <name type="scientific">Candidatus Fimimonas merdipullorum</name>
    <dbReference type="NCBI Taxonomy" id="2840822"/>
    <lineage>
        <taxon>Bacteria</taxon>
        <taxon>Pseudomonadati</taxon>
        <taxon>Myxococcota</taxon>
        <taxon>Myxococcia</taxon>
        <taxon>Myxococcales</taxon>
        <taxon>Cystobacterineae</taxon>
        <taxon>Myxococcaceae</taxon>
        <taxon>Myxococcaceae incertae sedis</taxon>
        <taxon>Candidatus Fimimonas</taxon>
    </lineage>
</organism>
<feature type="compositionally biased region" description="Acidic residues" evidence="7">
    <location>
        <begin position="214"/>
        <end position="227"/>
    </location>
</feature>
<comment type="subcellular location">
    <subcellularLocation>
        <location evidence="1">Cell membrane</location>
        <topology evidence="1">Multi-pass membrane protein</topology>
    </subcellularLocation>
</comment>
<keyword evidence="6 8" id="KW-0472">Membrane</keyword>
<feature type="transmembrane region" description="Helical" evidence="8">
    <location>
        <begin position="87"/>
        <end position="108"/>
    </location>
</feature>
<evidence type="ECO:0000256" key="5">
    <source>
        <dbReference type="ARBA" id="ARBA00022989"/>
    </source>
</evidence>
<name>A0A9D1MXE5_9BACT</name>
<feature type="region of interest" description="Disordered" evidence="7">
    <location>
        <begin position="197"/>
        <end position="253"/>
    </location>
</feature>
<dbReference type="InterPro" id="IPR052518">
    <property type="entry name" value="CHR_Transporter"/>
</dbReference>
<dbReference type="InterPro" id="IPR003370">
    <property type="entry name" value="Chromate_transpt"/>
</dbReference>